<reference evidence="1" key="2">
    <citation type="journal article" date="2022" name="Microbiol. Resour. Announc.">
        <title>Metagenome Sequencing to Explore Phylogenomics of Terrestrial Cyanobacteria.</title>
        <authorList>
            <person name="Ward R.D."/>
            <person name="Stajich J.E."/>
            <person name="Johansen J.R."/>
            <person name="Huntemann M."/>
            <person name="Clum A."/>
            <person name="Foster B."/>
            <person name="Foster B."/>
            <person name="Roux S."/>
            <person name="Palaniappan K."/>
            <person name="Varghese N."/>
            <person name="Mukherjee S."/>
            <person name="Reddy T.B.K."/>
            <person name="Daum C."/>
            <person name="Copeland A."/>
            <person name="Chen I.A."/>
            <person name="Ivanova N.N."/>
            <person name="Kyrpides N.C."/>
            <person name="Shapiro N."/>
            <person name="Eloe-Fadrosh E.A."/>
            <person name="Pietrasiak N."/>
        </authorList>
    </citation>
    <scope>NUCLEOTIDE SEQUENCE</scope>
    <source>
        <strain evidence="1">JT2-VF2</strain>
    </source>
</reference>
<accession>A0A951PWU5</accession>
<sequence>MISPHLQAIERDLRTLSLEELEWLLERITKQVQAKKQTSEKFTDVQYMNEQLTAMANDLEIQAEITSINSEFSVTEIDGL</sequence>
<evidence type="ECO:0000313" key="2">
    <source>
        <dbReference type="Proteomes" id="UP000715781"/>
    </source>
</evidence>
<name>A0A951PWU5_9NOST</name>
<gene>
    <name evidence="1" type="ORF">KME32_11675</name>
</gene>
<organism evidence="1 2">
    <name type="scientific">Mojavia pulchra JT2-VF2</name>
    <dbReference type="NCBI Taxonomy" id="287848"/>
    <lineage>
        <taxon>Bacteria</taxon>
        <taxon>Bacillati</taxon>
        <taxon>Cyanobacteriota</taxon>
        <taxon>Cyanophyceae</taxon>
        <taxon>Nostocales</taxon>
        <taxon>Nostocaceae</taxon>
    </lineage>
</organism>
<proteinExistence type="predicted"/>
<protein>
    <submittedName>
        <fullName evidence="1">Uncharacterized protein</fullName>
    </submittedName>
</protein>
<evidence type="ECO:0000313" key="1">
    <source>
        <dbReference type="EMBL" id="MBW4561794.1"/>
    </source>
</evidence>
<reference evidence="1" key="1">
    <citation type="submission" date="2021-05" db="EMBL/GenBank/DDBJ databases">
        <authorList>
            <person name="Pietrasiak N."/>
            <person name="Ward R."/>
            <person name="Stajich J.E."/>
            <person name="Kurbessoian T."/>
        </authorList>
    </citation>
    <scope>NUCLEOTIDE SEQUENCE</scope>
    <source>
        <strain evidence="1">JT2-VF2</strain>
    </source>
</reference>
<dbReference type="EMBL" id="JAHHHN010000005">
    <property type="protein sequence ID" value="MBW4561794.1"/>
    <property type="molecule type" value="Genomic_DNA"/>
</dbReference>
<dbReference type="Proteomes" id="UP000715781">
    <property type="component" value="Unassembled WGS sequence"/>
</dbReference>
<comment type="caution">
    <text evidence="1">The sequence shown here is derived from an EMBL/GenBank/DDBJ whole genome shotgun (WGS) entry which is preliminary data.</text>
</comment>
<dbReference type="AlphaFoldDB" id="A0A951PWU5"/>